<name>A0ABQ8FS82_9PEZI</name>
<proteinExistence type="predicted"/>
<accession>A0ABQ8FS82</accession>
<evidence type="ECO:0000313" key="2">
    <source>
        <dbReference type="Proteomes" id="UP000774617"/>
    </source>
</evidence>
<reference evidence="1 2" key="1">
    <citation type="journal article" date="2021" name="Nat. Commun.">
        <title>Genetic determinants of endophytism in the Arabidopsis root mycobiome.</title>
        <authorList>
            <person name="Mesny F."/>
            <person name="Miyauchi S."/>
            <person name="Thiergart T."/>
            <person name="Pickel B."/>
            <person name="Atanasova L."/>
            <person name="Karlsson M."/>
            <person name="Huettel B."/>
            <person name="Barry K.W."/>
            <person name="Haridas S."/>
            <person name="Chen C."/>
            <person name="Bauer D."/>
            <person name="Andreopoulos W."/>
            <person name="Pangilinan J."/>
            <person name="LaButti K."/>
            <person name="Riley R."/>
            <person name="Lipzen A."/>
            <person name="Clum A."/>
            <person name="Drula E."/>
            <person name="Henrissat B."/>
            <person name="Kohler A."/>
            <person name="Grigoriev I.V."/>
            <person name="Martin F.M."/>
            <person name="Hacquard S."/>
        </authorList>
    </citation>
    <scope>NUCLEOTIDE SEQUENCE [LARGE SCALE GENOMIC DNA]</scope>
    <source>
        <strain evidence="1 2">MPI-SDFR-AT-0080</strain>
    </source>
</reference>
<protein>
    <recommendedName>
        <fullName evidence="3">Carboxylesterase type B domain-containing protein</fullName>
    </recommendedName>
</protein>
<evidence type="ECO:0000313" key="1">
    <source>
        <dbReference type="EMBL" id="KAH7020661.1"/>
    </source>
</evidence>
<dbReference type="EMBL" id="JAGTJR010000066">
    <property type="protein sequence ID" value="KAH7020661.1"/>
    <property type="molecule type" value="Genomic_DNA"/>
</dbReference>
<gene>
    <name evidence="1" type="ORF">B0J12DRAFT_746536</name>
</gene>
<keyword evidence="2" id="KW-1185">Reference proteome</keyword>
<sequence length="154" mass="16311">MQLPSEQLMSANVREVAASTFGPSVDGDFLNHGQFDKSVDAYVRSSLSSAPAAALDYITTTLYPPIYNGTGALLHGQDVPYTYYDPGAASRNGDAGFNEMAALMLQDYITSFAAKGMPDSAMDRLPRFAMYGVNAGVVELTQRGVGVQADPGGE</sequence>
<organism evidence="1 2">
    <name type="scientific">Macrophomina phaseolina</name>
    <dbReference type="NCBI Taxonomy" id="35725"/>
    <lineage>
        <taxon>Eukaryota</taxon>
        <taxon>Fungi</taxon>
        <taxon>Dikarya</taxon>
        <taxon>Ascomycota</taxon>
        <taxon>Pezizomycotina</taxon>
        <taxon>Dothideomycetes</taxon>
        <taxon>Dothideomycetes incertae sedis</taxon>
        <taxon>Botryosphaeriales</taxon>
        <taxon>Botryosphaeriaceae</taxon>
        <taxon>Macrophomina</taxon>
    </lineage>
</organism>
<dbReference type="Proteomes" id="UP000774617">
    <property type="component" value="Unassembled WGS sequence"/>
</dbReference>
<comment type="caution">
    <text evidence="1">The sequence shown here is derived from an EMBL/GenBank/DDBJ whole genome shotgun (WGS) entry which is preliminary data.</text>
</comment>
<evidence type="ECO:0008006" key="3">
    <source>
        <dbReference type="Google" id="ProtNLM"/>
    </source>
</evidence>